<proteinExistence type="predicted"/>
<gene>
    <name evidence="6" type="primary">PNPLA8_0</name>
    <name evidence="6" type="ORF">DBV05_g11516</name>
</gene>
<dbReference type="Proteomes" id="UP000325902">
    <property type="component" value="Unassembled WGS sequence"/>
</dbReference>
<feature type="domain" description="PNPLA" evidence="5">
    <location>
        <begin position="217"/>
        <end position="428"/>
    </location>
</feature>
<dbReference type="PANTHER" id="PTHR24185">
    <property type="entry name" value="CALCIUM-INDEPENDENT PHOSPHOLIPASE A2-GAMMA"/>
    <property type="match status" value="1"/>
</dbReference>
<name>A0A5N5CWS6_9PEZI</name>
<keyword evidence="3 4" id="KW-0443">Lipid metabolism</keyword>
<feature type="active site" description="Nucleophile" evidence="4">
    <location>
        <position position="257"/>
    </location>
</feature>
<dbReference type="PANTHER" id="PTHR24185:SF1">
    <property type="entry name" value="CALCIUM-INDEPENDENT PHOSPHOLIPASE A2-GAMMA"/>
    <property type="match status" value="1"/>
</dbReference>
<organism evidence="6 7">
    <name type="scientific">Lasiodiplodia theobromae</name>
    <dbReference type="NCBI Taxonomy" id="45133"/>
    <lineage>
        <taxon>Eukaryota</taxon>
        <taxon>Fungi</taxon>
        <taxon>Dikarya</taxon>
        <taxon>Ascomycota</taxon>
        <taxon>Pezizomycotina</taxon>
        <taxon>Dothideomycetes</taxon>
        <taxon>Dothideomycetes incertae sedis</taxon>
        <taxon>Botryosphaeriales</taxon>
        <taxon>Botryosphaeriaceae</taxon>
        <taxon>Lasiodiplodia</taxon>
    </lineage>
</organism>
<dbReference type="InterPro" id="IPR002641">
    <property type="entry name" value="PNPLA_dom"/>
</dbReference>
<reference evidence="6 7" key="1">
    <citation type="journal article" date="2019" name="Sci. Rep.">
        <title>A multi-omics analysis of the grapevine pathogen Lasiodiplodia theobromae reveals that temperature affects the expression of virulence- and pathogenicity-related genes.</title>
        <authorList>
            <person name="Felix C."/>
            <person name="Meneses R."/>
            <person name="Goncalves M.F.M."/>
            <person name="Tilleman L."/>
            <person name="Duarte A.S."/>
            <person name="Jorrin-Novo J.V."/>
            <person name="Van de Peer Y."/>
            <person name="Deforce D."/>
            <person name="Van Nieuwerburgh F."/>
            <person name="Esteves A.C."/>
            <person name="Alves A."/>
        </authorList>
    </citation>
    <scope>NUCLEOTIDE SEQUENCE [LARGE SCALE GENOMIC DNA]</scope>
    <source>
        <strain evidence="6 7">LA-SOL3</strain>
    </source>
</reference>
<feature type="short sequence motif" description="GXGXXG" evidence="4">
    <location>
        <begin position="221"/>
        <end position="226"/>
    </location>
</feature>
<feature type="active site" description="Proton acceptor" evidence="4">
    <location>
        <position position="415"/>
    </location>
</feature>
<evidence type="ECO:0000313" key="6">
    <source>
        <dbReference type="EMBL" id="KAB2569817.1"/>
    </source>
</evidence>
<dbReference type="CDD" id="cd07216">
    <property type="entry name" value="Pat17_PNPLA8_PNPLA9_like3"/>
    <property type="match status" value="1"/>
</dbReference>
<keyword evidence="7" id="KW-1185">Reference proteome</keyword>
<dbReference type="Gene3D" id="3.40.1090.10">
    <property type="entry name" value="Cytosolic phospholipase A2 catalytic domain"/>
    <property type="match status" value="1"/>
</dbReference>
<dbReference type="GO" id="GO:0019369">
    <property type="term" value="P:arachidonate metabolic process"/>
    <property type="evidence" value="ECO:0007669"/>
    <property type="project" value="TreeGrafter"/>
</dbReference>
<dbReference type="GO" id="GO:0047499">
    <property type="term" value="F:calcium-independent phospholipase A2 activity"/>
    <property type="evidence" value="ECO:0007669"/>
    <property type="project" value="TreeGrafter"/>
</dbReference>
<comment type="caution">
    <text evidence="6">The sequence shown here is derived from an EMBL/GenBank/DDBJ whole genome shotgun (WGS) entry which is preliminary data.</text>
</comment>
<evidence type="ECO:0000256" key="3">
    <source>
        <dbReference type="ARBA" id="ARBA00023098"/>
    </source>
</evidence>
<dbReference type="SUPFAM" id="SSF52151">
    <property type="entry name" value="FabD/lysophospholipase-like"/>
    <property type="match status" value="1"/>
</dbReference>
<protein>
    <submittedName>
        <fullName evidence="6">Calcium-independent phospholipase A2-gamma</fullName>
    </submittedName>
</protein>
<accession>A0A5N5CWS6</accession>
<evidence type="ECO:0000256" key="1">
    <source>
        <dbReference type="ARBA" id="ARBA00022801"/>
    </source>
</evidence>
<dbReference type="EMBL" id="VCHE01000166">
    <property type="protein sequence ID" value="KAB2569817.1"/>
    <property type="molecule type" value="Genomic_DNA"/>
</dbReference>
<dbReference type="Pfam" id="PF01734">
    <property type="entry name" value="Patatin"/>
    <property type="match status" value="1"/>
</dbReference>
<dbReference type="OrthoDB" id="1658288at2759"/>
<evidence type="ECO:0000256" key="4">
    <source>
        <dbReference type="PROSITE-ProRule" id="PRU01161"/>
    </source>
</evidence>
<feature type="short sequence motif" description="DGA/G" evidence="4">
    <location>
        <begin position="415"/>
        <end position="417"/>
    </location>
</feature>
<dbReference type="InterPro" id="IPR016035">
    <property type="entry name" value="Acyl_Trfase/lysoPLipase"/>
</dbReference>
<dbReference type="AlphaFoldDB" id="A0A5N5CWS6"/>
<evidence type="ECO:0000256" key="2">
    <source>
        <dbReference type="ARBA" id="ARBA00022963"/>
    </source>
</evidence>
<sequence length="573" mass="64018">MQFDVDDLIHLTESRVKSRPPLPSQSSHIPAGQYPIESTLLNRIRAVKLFAESHDQGRVDDISAGNWTWFELAILQNDATTEPKVTKDGVNLVWTSHPNRIKSSKYGWKAGGTFNSERDLLNFLEAGNVIAVRICARFPGWKIFAVNGYLLFDISDQNVHRRSITYGPIIEKITTIDETFRKINIDMEAGFIPEIPPAATTANLIEKGGNEPPLRVLSFDGGGVRGMSSLYLLKAIMDRAYPGEKPCEVFDMIGGTSAGGLIAIMLGRLRMDVQQCINAYNEFMNDLFDHWRITQGLRITATGAFYDDAPLVNAVKKILQNQGMNEDEPLLEENESILEKNDSLLGEVKARRCKVFVMAVRRDAANRAPMFLRSYENPLEESKIPNIKIWEAARATSAAPYYFKPIQVGGYELVDGGLGANNPLGWLWTEVLGVFGASRETQSFLSIGTGVPANTPVPKVAEWPPKVIKDFASIATNSESTHALFNGLIDAFAPKPLEKKYWRLNVAETDWIEEKGFWVFKWKVEHHEVDNVHDPGELDDLKAIKKFIVVTEKYIADNAALFDECAKALKNVA</sequence>
<keyword evidence="2 4" id="KW-0442">Lipid degradation</keyword>
<feature type="short sequence motif" description="GXSXG" evidence="4">
    <location>
        <begin position="255"/>
        <end position="259"/>
    </location>
</feature>
<dbReference type="GO" id="GO:0016020">
    <property type="term" value="C:membrane"/>
    <property type="evidence" value="ECO:0007669"/>
    <property type="project" value="TreeGrafter"/>
</dbReference>
<dbReference type="GO" id="GO:0046486">
    <property type="term" value="P:glycerolipid metabolic process"/>
    <property type="evidence" value="ECO:0007669"/>
    <property type="project" value="UniProtKB-ARBA"/>
</dbReference>
<evidence type="ECO:0000313" key="7">
    <source>
        <dbReference type="Proteomes" id="UP000325902"/>
    </source>
</evidence>
<keyword evidence="1 4" id="KW-0378">Hydrolase</keyword>
<evidence type="ECO:0000259" key="5">
    <source>
        <dbReference type="PROSITE" id="PS51635"/>
    </source>
</evidence>
<dbReference type="GO" id="GO:0016042">
    <property type="term" value="P:lipid catabolic process"/>
    <property type="evidence" value="ECO:0007669"/>
    <property type="project" value="UniProtKB-UniRule"/>
</dbReference>
<dbReference type="PROSITE" id="PS51635">
    <property type="entry name" value="PNPLA"/>
    <property type="match status" value="1"/>
</dbReference>